<comment type="catalytic activity">
    <reaction evidence="18">
        <text>L-glutamine(out) + L-arginine(in) + Na(+)(out) = L-glutamine(in) + L-arginine(out) + Na(+)(in)</text>
        <dbReference type="Rhea" id="RHEA:70835"/>
        <dbReference type="ChEBI" id="CHEBI:29101"/>
        <dbReference type="ChEBI" id="CHEBI:32682"/>
        <dbReference type="ChEBI" id="CHEBI:58359"/>
    </reaction>
</comment>
<dbReference type="InterPro" id="IPR002293">
    <property type="entry name" value="AA/rel_permease1"/>
</dbReference>
<dbReference type="GeneTree" id="ENSGT00940000158295"/>
<comment type="catalytic activity">
    <reaction evidence="9">
        <text>L-arginine(in) + L-methionine(out) + Na(+)(out) = L-arginine(out) + L-methionine(in) + Na(+)(in)</text>
        <dbReference type="Rhea" id="RHEA:70843"/>
        <dbReference type="ChEBI" id="CHEBI:29101"/>
        <dbReference type="ChEBI" id="CHEBI:32682"/>
        <dbReference type="ChEBI" id="CHEBI:57844"/>
    </reaction>
</comment>
<dbReference type="Gene3D" id="1.20.1740.10">
    <property type="entry name" value="Amino acid/polyamine transporter I"/>
    <property type="match status" value="1"/>
</dbReference>
<proteinExistence type="inferred from homology"/>
<reference evidence="20" key="2">
    <citation type="submission" date="2025-09" db="UniProtKB">
        <authorList>
            <consortium name="Ensembl"/>
        </authorList>
    </citation>
    <scope>IDENTIFICATION</scope>
</reference>
<dbReference type="Proteomes" id="UP000694385">
    <property type="component" value="Unassembled WGS sequence"/>
</dbReference>
<comment type="catalytic activity">
    <reaction evidence="16">
        <text>L-lysine(out) + L-arginine(in) = L-lysine(in) + L-arginine(out)</text>
        <dbReference type="Rhea" id="RHEA:70827"/>
        <dbReference type="ChEBI" id="CHEBI:32551"/>
        <dbReference type="ChEBI" id="CHEBI:32682"/>
    </reaction>
</comment>
<reference evidence="20" key="1">
    <citation type="submission" date="2025-08" db="UniProtKB">
        <authorList>
            <consortium name="Ensembl"/>
        </authorList>
    </citation>
    <scope>IDENTIFICATION</scope>
</reference>
<dbReference type="PANTHER" id="PTHR11785:SF398">
    <property type="entry name" value="Y+L AMINO ACID TRANSPORTER 2"/>
    <property type="match status" value="1"/>
</dbReference>
<feature type="transmembrane region" description="Helical" evidence="19">
    <location>
        <begin position="217"/>
        <end position="237"/>
    </location>
</feature>
<feature type="transmembrane region" description="Helical" evidence="19">
    <location>
        <begin position="187"/>
        <end position="205"/>
    </location>
</feature>
<accession>A0A8C5LJ83</accession>
<evidence type="ECO:0000256" key="19">
    <source>
        <dbReference type="SAM" id="Phobius"/>
    </source>
</evidence>
<evidence type="ECO:0000313" key="21">
    <source>
        <dbReference type="Proteomes" id="UP000694385"/>
    </source>
</evidence>
<comment type="catalytic activity">
    <reaction evidence="14">
        <text>L-histidine(out) + L-arginine(in) + Na(+)(out) = L-histidine(in) + L-arginine(out) + Na(+)(in)</text>
        <dbReference type="Rhea" id="RHEA:70839"/>
        <dbReference type="ChEBI" id="CHEBI:29101"/>
        <dbReference type="ChEBI" id="CHEBI:32682"/>
        <dbReference type="ChEBI" id="CHEBI:57595"/>
    </reaction>
</comment>
<keyword evidence="7 19" id="KW-1133">Transmembrane helix</keyword>
<evidence type="ECO:0000256" key="17">
    <source>
        <dbReference type="ARBA" id="ARBA00049476"/>
    </source>
</evidence>
<evidence type="ECO:0000256" key="13">
    <source>
        <dbReference type="ARBA" id="ARBA00042899"/>
    </source>
</evidence>
<feature type="transmembrane region" description="Helical" evidence="19">
    <location>
        <begin position="58"/>
        <end position="75"/>
    </location>
</feature>
<dbReference type="GO" id="GO:0015822">
    <property type="term" value="P:ornithine transport"/>
    <property type="evidence" value="ECO:0007669"/>
    <property type="project" value="Ensembl"/>
</dbReference>
<dbReference type="GO" id="GO:0034618">
    <property type="term" value="F:arginine binding"/>
    <property type="evidence" value="ECO:0007669"/>
    <property type="project" value="Ensembl"/>
</dbReference>
<evidence type="ECO:0000256" key="2">
    <source>
        <dbReference type="ARBA" id="ARBA00007040"/>
    </source>
</evidence>
<dbReference type="GO" id="GO:0031460">
    <property type="term" value="P:glycine betaine transport"/>
    <property type="evidence" value="ECO:0007669"/>
    <property type="project" value="Ensembl"/>
</dbReference>
<evidence type="ECO:0000256" key="5">
    <source>
        <dbReference type="ARBA" id="ARBA00022692"/>
    </source>
</evidence>
<evidence type="ECO:0000256" key="16">
    <source>
        <dbReference type="ARBA" id="ARBA00049090"/>
    </source>
</evidence>
<comment type="similarity">
    <text evidence="2">Belongs to the amino acid-polyamine-organocation (APC) superfamily. L-type amino acid transporter (LAT) (TC 2.A.3.8) family.</text>
</comment>
<evidence type="ECO:0000256" key="6">
    <source>
        <dbReference type="ARBA" id="ARBA00022970"/>
    </source>
</evidence>
<keyword evidence="5 19" id="KW-0812">Transmembrane</keyword>
<evidence type="ECO:0000256" key="11">
    <source>
        <dbReference type="ARBA" id="ARBA00039563"/>
    </source>
</evidence>
<comment type="catalytic activity">
    <reaction evidence="17">
        <text>L-leucine(out) + L-arginine(in) + Na(+)(out) = L-leucine(in) + L-arginine(out) + Na(+)(in)</text>
        <dbReference type="Rhea" id="RHEA:70831"/>
        <dbReference type="ChEBI" id="CHEBI:29101"/>
        <dbReference type="ChEBI" id="CHEBI:32682"/>
        <dbReference type="ChEBI" id="CHEBI:57427"/>
    </reaction>
</comment>
<gene>
    <name evidence="20" type="primary">Slc7a6</name>
</gene>
<dbReference type="Ensembl" id="ENSJJAT00000030341.1">
    <property type="protein sequence ID" value="ENSJJAP00000023763.1"/>
    <property type="gene ID" value="ENSJJAG00000023433.1"/>
</dbReference>
<evidence type="ECO:0000256" key="10">
    <source>
        <dbReference type="ARBA" id="ARBA00038768"/>
    </source>
</evidence>
<dbReference type="InterPro" id="IPR050598">
    <property type="entry name" value="AminoAcid_Transporter"/>
</dbReference>
<evidence type="ECO:0000313" key="20">
    <source>
        <dbReference type="Ensembl" id="ENSJJAP00000023763.1"/>
    </source>
</evidence>
<evidence type="ECO:0000256" key="3">
    <source>
        <dbReference type="ARBA" id="ARBA00022448"/>
    </source>
</evidence>
<keyword evidence="6" id="KW-0029">Amino-acid transport</keyword>
<comment type="subunit">
    <text evidence="10">Disulfide-linked heterodimer with the amino acid transport protein SLC3A2/4F2hc.</text>
</comment>
<feature type="transmembrane region" description="Helical" evidence="19">
    <location>
        <begin position="20"/>
        <end position="37"/>
    </location>
</feature>
<comment type="subcellular location">
    <subcellularLocation>
        <location evidence="1">Cell membrane</location>
        <topology evidence="1">Multi-pass membrane protein</topology>
    </subcellularLocation>
</comment>
<evidence type="ECO:0000256" key="1">
    <source>
        <dbReference type="ARBA" id="ARBA00004651"/>
    </source>
</evidence>
<evidence type="ECO:0000256" key="7">
    <source>
        <dbReference type="ARBA" id="ARBA00022989"/>
    </source>
</evidence>
<dbReference type="Pfam" id="PF13520">
    <property type="entry name" value="AA_permease_2"/>
    <property type="match status" value="1"/>
</dbReference>
<comment type="catalytic activity">
    <reaction evidence="15">
        <text>L-cysteine(out) + L-arginine(in) + Na(+)(out) = L-cysteine(in) + L-arginine(out) + Na(+)(in)</text>
        <dbReference type="Rhea" id="RHEA:70847"/>
        <dbReference type="ChEBI" id="CHEBI:29101"/>
        <dbReference type="ChEBI" id="CHEBI:32682"/>
        <dbReference type="ChEBI" id="CHEBI:35235"/>
    </reaction>
</comment>
<evidence type="ECO:0000256" key="18">
    <source>
        <dbReference type="ARBA" id="ARBA00049892"/>
    </source>
</evidence>
<name>A0A8C5LJ83_JACJA</name>
<evidence type="ECO:0000256" key="15">
    <source>
        <dbReference type="ARBA" id="ARBA00048509"/>
    </source>
</evidence>
<evidence type="ECO:0000256" key="9">
    <source>
        <dbReference type="ARBA" id="ARBA00035819"/>
    </source>
</evidence>
<dbReference type="GO" id="GO:0015820">
    <property type="term" value="P:L-leucine transport"/>
    <property type="evidence" value="ECO:0007669"/>
    <property type="project" value="Ensembl"/>
</dbReference>
<keyword evidence="4" id="KW-1003">Cell membrane</keyword>
<dbReference type="GO" id="GO:0005886">
    <property type="term" value="C:plasma membrane"/>
    <property type="evidence" value="ECO:0007669"/>
    <property type="project" value="UniProtKB-SubCell"/>
</dbReference>
<evidence type="ECO:0000256" key="14">
    <source>
        <dbReference type="ARBA" id="ARBA00047956"/>
    </source>
</evidence>
<feature type="transmembrane region" description="Helical" evidence="19">
    <location>
        <begin position="243"/>
        <end position="263"/>
    </location>
</feature>
<feature type="transmembrane region" description="Helical" evidence="19">
    <location>
        <begin position="95"/>
        <end position="117"/>
    </location>
</feature>
<dbReference type="PANTHER" id="PTHR11785">
    <property type="entry name" value="AMINO ACID TRANSPORTER"/>
    <property type="match status" value="1"/>
</dbReference>
<dbReference type="AlphaFoldDB" id="A0A8C5LJ83"/>
<keyword evidence="21" id="KW-1185">Reference proteome</keyword>
<organism evidence="20 21">
    <name type="scientific">Jaculus jaculus</name>
    <name type="common">Lesser Egyptian jerboa</name>
    <dbReference type="NCBI Taxonomy" id="51337"/>
    <lineage>
        <taxon>Eukaryota</taxon>
        <taxon>Metazoa</taxon>
        <taxon>Chordata</taxon>
        <taxon>Craniata</taxon>
        <taxon>Vertebrata</taxon>
        <taxon>Euteleostomi</taxon>
        <taxon>Mammalia</taxon>
        <taxon>Eutheria</taxon>
        <taxon>Euarchontoglires</taxon>
        <taxon>Glires</taxon>
        <taxon>Rodentia</taxon>
        <taxon>Myomorpha</taxon>
        <taxon>Dipodoidea</taxon>
        <taxon>Dipodidae</taxon>
        <taxon>Dipodinae</taxon>
        <taxon>Jaculus</taxon>
    </lineage>
</organism>
<feature type="transmembrane region" description="Helical" evidence="19">
    <location>
        <begin position="147"/>
        <end position="175"/>
    </location>
</feature>
<sequence length="307" mass="34463">MLTFVNCAYVKWGTRVQDTFTYAKILALIAIIVMSIVKLCQGHTENFKDAFKDSSWDVGNLSLALFSALFSYSGWDTLNFVTEEIKNPERNLPLAIGISMPIVTLIYILTNVAYYTVLSISDVLNSAAVAVTFADQTFGMFSWTIPIAVALSCFGGLNASIFASSCTMTLIYLIVEDVFKLINYFSFSYWFFVGLSVVGQLYLRWKKPDWPRPLKLSLFFPIVFCICSVFLVIVPLFSDTINSLIGIGIALSGVPVYFMGVYLPESRRPLFIRNALATVTRVIQKLCFCVLTELDVAEEKKIERKTD</sequence>
<protein>
    <recommendedName>
        <fullName evidence="11">Y+L amino acid transporter 2</fullName>
    </recommendedName>
    <alternativeName>
        <fullName evidence="13">Solute carrier family 7 member 6</fullName>
    </alternativeName>
    <alternativeName>
        <fullName evidence="12">y(+)L-type amino acid transporter 2</fullName>
    </alternativeName>
</protein>
<keyword evidence="3" id="KW-0813">Transport</keyword>
<dbReference type="GO" id="GO:0106439">
    <property type="term" value="F:L-lysine:L-arginine antiporter activity"/>
    <property type="evidence" value="ECO:0007669"/>
    <property type="project" value="Ensembl"/>
</dbReference>
<evidence type="ECO:0000256" key="12">
    <source>
        <dbReference type="ARBA" id="ARBA00042001"/>
    </source>
</evidence>
<dbReference type="OMA" id="TENIAHP"/>
<evidence type="ECO:0000256" key="4">
    <source>
        <dbReference type="ARBA" id="ARBA00022475"/>
    </source>
</evidence>
<keyword evidence="8 19" id="KW-0472">Membrane</keyword>
<evidence type="ECO:0000256" key="8">
    <source>
        <dbReference type="ARBA" id="ARBA00023136"/>
    </source>
</evidence>